<accession>A0A346NE79</accession>
<evidence type="ECO:0000313" key="4">
    <source>
        <dbReference type="EMBL" id="AXQ79324.1"/>
    </source>
</evidence>
<keyword evidence="6" id="KW-0378">Hydrolase</keyword>
<dbReference type="InterPro" id="IPR003709">
    <property type="entry name" value="VanY-like_core_dom"/>
</dbReference>
<dbReference type="AlphaFoldDB" id="A0A372KLA6"/>
<name>A0A372KLA6_9STRE</name>
<dbReference type="Proteomes" id="UP000264056">
    <property type="component" value="Unassembled WGS sequence"/>
</dbReference>
<reference evidence="6 8" key="2">
    <citation type="submission" date="2018-08" db="EMBL/GenBank/DDBJ databases">
        <title>Draft genome of Streptococcus sp. nov. Z1.</title>
        <authorList>
            <person name="Tian Z."/>
        </authorList>
    </citation>
    <scope>NUCLEOTIDE SEQUENCE [LARGE SCALE GENOMIC DNA]</scope>
    <source>
        <strain evidence="6">Z1</strain>
        <strain evidence="8">Z1(2018)</strain>
    </source>
</reference>
<feature type="compositionally biased region" description="Low complexity" evidence="1">
    <location>
        <begin position="37"/>
        <end position="46"/>
    </location>
</feature>
<dbReference type="Proteomes" id="UP000246115">
    <property type="component" value="Chromosome"/>
</dbReference>
<reference evidence="5 9" key="1">
    <citation type="submission" date="2018-08" db="EMBL/GenBank/DDBJ databases">
        <title>Draft genome of Streptococcus sp .nov. Z2.</title>
        <authorList>
            <person name="Tian Z."/>
        </authorList>
    </citation>
    <scope>NUCLEOTIDE SEQUENCE [LARGE SCALE GENOMIC DNA]</scope>
    <source>
        <strain evidence="5 9">Z2</strain>
    </source>
</reference>
<protein>
    <submittedName>
        <fullName evidence="6">D-alanyl-D-alanine carboxypeptidase family protein</fullName>
    </submittedName>
</protein>
<dbReference type="PANTHER" id="PTHR34385:SF1">
    <property type="entry name" value="PEPTIDOGLYCAN L-ALANYL-D-GLUTAMATE ENDOPEPTIDASE CWLK"/>
    <property type="match status" value="1"/>
</dbReference>
<dbReference type="InterPro" id="IPR052179">
    <property type="entry name" value="DD-CPase-like"/>
</dbReference>
<dbReference type="CDD" id="cd14852">
    <property type="entry name" value="LD-carboxypeptidase"/>
    <property type="match status" value="1"/>
</dbReference>
<keyword evidence="9" id="KW-1185">Reference proteome</keyword>
<dbReference type="KEGG" id="schj:DDV21_009660"/>
<evidence type="ECO:0000313" key="7">
    <source>
        <dbReference type="Proteomes" id="UP000246115"/>
    </source>
</evidence>
<dbReference type="InterPro" id="IPR009045">
    <property type="entry name" value="Zn_M74/Hedgehog-like"/>
</dbReference>
<gene>
    <name evidence="4" type="ORF">DDV21_009660</name>
    <name evidence="5" type="ORF">DDV22_06390</name>
    <name evidence="6" type="ORF">DDV23_06650</name>
</gene>
<proteinExistence type="predicted"/>
<evidence type="ECO:0000259" key="3">
    <source>
        <dbReference type="Pfam" id="PF02557"/>
    </source>
</evidence>
<dbReference type="OrthoDB" id="9792074at2"/>
<reference evidence="7" key="3">
    <citation type="submission" date="2018-08" db="EMBL/GenBank/DDBJ databases">
        <title>Streptococcus chenjunshii sp. nov., isolated from stools sample of the Tibetan antelope in the Qinghai-Tibet plateau, China.</title>
        <authorList>
            <person name="Tian Z."/>
        </authorList>
    </citation>
    <scope>NUCLEOTIDE SEQUENCE [LARGE SCALE GENOMIC DNA]</scope>
    <source>
        <strain evidence="7">Z15</strain>
    </source>
</reference>
<evidence type="ECO:0000313" key="6">
    <source>
        <dbReference type="EMBL" id="RFU53050.1"/>
    </source>
</evidence>
<feature type="chain" id="PRO_5044585490" evidence="2">
    <location>
        <begin position="23"/>
        <end position="247"/>
    </location>
</feature>
<dbReference type="Proteomes" id="UP000262901">
    <property type="component" value="Unassembled WGS sequence"/>
</dbReference>
<evidence type="ECO:0000256" key="2">
    <source>
        <dbReference type="SAM" id="SignalP"/>
    </source>
</evidence>
<sequence>MKKRNLLTSVLFLVMLSVAALAVYLFNYQGGENPGGSASSTVSSSAVEEEQTDSALPDVSADDWELVLVNRNNITDEMNPVLTDVDGVSVDSRIADNVRAFLAAAQTINSREHLISGYRSVAYQEELFNTYVSQELSSDPSLTQKEAEELVKTYSQPAGASEHQTGLAIDMSTVDYLNASDPDVAAQVAVLAPDYGFVLRFPEGKSRFTGVDYEDWHFRYVGTESAQYMTQNNLTLEEYIALLKERD</sequence>
<dbReference type="GO" id="GO:0006508">
    <property type="term" value="P:proteolysis"/>
    <property type="evidence" value="ECO:0007669"/>
    <property type="project" value="InterPro"/>
</dbReference>
<dbReference type="Pfam" id="PF02557">
    <property type="entry name" value="VanY"/>
    <property type="match status" value="1"/>
</dbReference>
<dbReference type="SUPFAM" id="SSF55166">
    <property type="entry name" value="Hedgehog/DD-peptidase"/>
    <property type="match status" value="1"/>
</dbReference>
<keyword evidence="6" id="KW-0121">Carboxypeptidase</keyword>
<dbReference type="EMBL" id="QVQZ01000013">
    <property type="protein sequence ID" value="RFU53050.1"/>
    <property type="molecule type" value="Genomic_DNA"/>
</dbReference>
<dbReference type="Gene3D" id="3.30.1380.10">
    <property type="match status" value="1"/>
</dbReference>
<feature type="signal peptide" evidence="2">
    <location>
        <begin position="1"/>
        <end position="22"/>
    </location>
</feature>
<evidence type="ECO:0000313" key="8">
    <source>
        <dbReference type="Proteomes" id="UP000262901"/>
    </source>
</evidence>
<feature type="region of interest" description="Disordered" evidence="1">
    <location>
        <begin position="33"/>
        <end position="56"/>
    </location>
</feature>
<feature type="domain" description="D-alanyl-D-alanine carboxypeptidase-like core" evidence="3">
    <location>
        <begin position="89"/>
        <end position="222"/>
    </location>
</feature>
<evidence type="ECO:0000313" key="9">
    <source>
        <dbReference type="Proteomes" id="UP000264056"/>
    </source>
</evidence>
<dbReference type="PANTHER" id="PTHR34385">
    <property type="entry name" value="D-ALANYL-D-ALANINE CARBOXYPEPTIDASE"/>
    <property type="match status" value="1"/>
</dbReference>
<accession>A0A372KLA6</accession>
<dbReference type="EMBL" id="QVQY01000014">
    <property type="protein sequence ID" value="RFU50904.1"/>
    <property type="molecule type" value="Genomic_DNA"/>
</dbReference>
<dbReference type="InterPro" id="IPR058193">
    <property type="entry name" value="VanY/YodJ_core_dom"/>
</dbReference>
<evidence type="ECO:0000313" key="5">
    <source>
        <dbReference type="EMBL" id="RFU50904.1"/>
    </source>
</evidence>
<organism evidence="6 8">
    <name type="scientific">Streptococcus chenjunshii</name>
    <dbReference type="NCBI Taxonomy" id="2173853"/>
    <lineage>
        <taxon>Bacteria</taxon>
        <taxon>Bacillati</taxon>
        <taxon>Bacillota</taxon>
        <taxon>Bacilli</taxon>
        <taxon>Lactobacillales</taxon>
        <taxon>Streptococcaceae</taxon>
        <taxon>Streptococcus</taxon>
    </lineage>
</organism>
<dbReference type="GO" id="GO:0004180">
    <property type="term" value="F:carboxypeptidase activity"/>
    <property type="evidence" value="ECO:0007669"/>
    <property type="project" value="UniProtKB-KW"/>
</dbReference>
<keyword evidence="6" id="KW-0645">Protease</keyword>
<keyword evidence="2" id="KW-0732">Signal</keyword>
<reference evidence="4" key="4">
    <citation type="journal article" date="2019" name="Int. J. Syst. Evol. Microbiol.">
        <title>Streptococcus chenjunshii sp. nov. isolated from feces of Tibetan antelopes.</title>
        <authorList>
            <person name="Tian Z."/>
            <person name="Lu S."/>
            <person name="Jin D."/>
            <person name="Yang J."/>
            <person name="Pu J."/>
            <person name="Lai X.H."/>
            <person name="Bai X.N."/>
            <person name="Wu X.M."/>
            <person name="Li J."/>
            <person name="Wang S."/>
            <person name="Xu J."/>
        </authorList>
    </citation>
    <scope>NUCLEOTIDE SEQUENCE</scope>
    <source>
        <strain evidence="4">Z15</strain>
    </source>
</reference>
<dbReference type="EMBL" id="CP031733">
    <property type="protein sequence ID" value="AXQ79324.1"/>
    <property type="molecule type" value="Genomic_DNA"/>
</dbReference>
<evidence type="ECO:0000256" key="1">
    <source>
        <dbReference type="SAM" id="MobiDB-lite"/>
    </source>
</evidence>